<comment type="similarity">
    <text evidence="2 11">Belongs to the SecG family.</text>
</comment>
<evidence type="ECO:0000256" key="1">
    <source>
        <dbReference type="ARBA" id="ARBA00004651"/>
    </source>
</evidence>
<proteinExistence type="inferred from homology"/>
<evidence type="ECO:0000313" key="13">
    <source>
        <dbReference type="EMBL" id="KGM07384.1"/>
    </source>
</evidence>
<evidence type="ECO:0000256" key="11">
    <source>
        <dbReference type="RuleBase" id="RU365087"/>
    </source>
</evidence>
<dbReference type="PANTHER" id="PTHR34182">
    <property type="entry name" value="PROTEIN-EXPORT MEMBRANE PROTEIN SECG"/>
    <property type="match status" value="1"/>
</dbReference>
<comment type="caution">
    <text evidence="13">The sequence shown here is derived from an EMBL/GenBank/DDBJ whole genome shotgun (WGS) entry which is preliminary data.</text>
</comment>
<dbReference type="GO" id="GO:0065002">
    <property type="term" value="P:intracellular protein transmembrane transport"/>
    <property type="evidence" value="ECO:0007669"/>
    <property type="project" value="TreeGrafter"/>
</dbReference>
<name>A0A0A0BJV1_9GAMM</name>
<comment type="subcellular location">
    <subcellularLocation>
        <location evidence="1 11">Cell membrane</location>
        <topology evidence="1 11">Multi-pass membrane protein</topology>
    </subcellularLocation>
</comment>
<evidence type="ECO:0000256" key="3">
    <source>
        <dbReference type="ARBA" id="ARBA00017876"/>
    </source>
</evidence>
<dbReference type="NCBIfam" id="TIGR00810">
    <property type="entry name" value="secG"/>
    <property type="match status" value="1"/>
</dbReference>
<comment type="function">
    <text evidence="11">Involved in protein export. Participates in an early event of protein translocation.</text>
</comment>
<evidence type="ECO:0000256" key="7">
    <source>
        <dbReference type="ARBA" id="ARBA00022927"/>
    </source>
</evidence>
<dbReference type="GO" id="GO:0005886">
    <property type="term" value="C:plasma membrane"/>
    <property type="evidence" value="ECO:0007669"/>
    <property type="project" value="UniProtKB-SubCell"/>
</dbReference>
<gene>
    <name evidence="13" type="ORF">LP43_0994</name>
</gene>
<feature type="transmembrane region" description="Helical" evidence="11">
    <location>
        <begin position="54"/>
        <end position="78"/>
    </location>
</feature>
<keyword evidence="4 11" id="KW-0813">Transport</keyword>
<comment type="caution">
    <text evidence="11">Lacks conserved residue(s) required for the propagation of feature annotation.</text>
</comment>
<evidence type="ECO:0000256" key="6">
    <source>
        <dbReference type="ARBA" id="ARBA00022692"/>
    </source>
</evidence>
<sequence length="110" mass="11165">MHALILTIHIIVCLMLVGFVLIQHGKGADAGAAFGGGGGGGGASGSLFGSQGSASFLSRTSAILAAIFFMTSLTLAYFSVDRPDKAQSVTQTAPAEQKVEETPADLPELP</sequence>
<evidence type="ECO:0000256" key="4">
    <source>
        <dbReference type="ARBA" id="ARBA00022448"/>
    </source>
</evidence>
<dbReference type="GO" id="GO:0015450">
    <property type="term" value="F:protein-transporting ATPase activity"/>
    <property type="evidence" value="ECO:0007669"/>
    <property type="project" value="UniProtKB-UniRule"/>
</dbReference>
<dbReference type="Pfam" id="PF03840">
    <property type="entry name" value="SecG"/>
    <property type="match status" value="1"/>
</dbReference>
<evidence type="ECO:0000313" key="14">
    <source>
        <dbReference type="Proteomes" id="UP000029999"/>
    </source>
</evidence>
<dbReference type="STRING" id="392484.LP43_0994"/>
<evidence type="ECO:0000256" key="10">
    <source>
        <dbReference type="ARBA" id="ARBA00023136"/>
    </source>
</evidence>
<dbReference type="Proteomes" id="UP000029999">
    <property type="component" value="Unassembled WGS sequence"/>
</dbReference>
<keyword evidence="10 11" id="KW-0472">Membrane</keyword>
<dbReference type="RefSeq" id="WP_036312607.1">
    <property type="nucleotide sequence ID" value="NZ_JADFAB010000019.1"/>
</dbReference>
<evidence type="ECO:0000256" key="8">
    <source>
        <dbReference type="ARBA" id="ARBA00022989"/>
    </source>
</evidence>
<organism evidence="13 14">
    <name type="scientific">Methylophaga thiooxydans</name>
    <dbReference type="NCBI Taxonomy" id="392484"/>
    <lineage>
        <taxon>Bacteria</taxon>
        <taxon>Pseudomonadati</taxon>
        <taxon>Pseudomonadota</taxon>
        <taxon>Gammaproteobacteria</taxon>
        <taxon>Thiotrichales</taxon>
        <taxon>Piscirickettsiaceae</taxon>
        <taxon>Methylophaga</taxon>
    </lineage>
</organism>
<dbReference type="InterPro" id="IPR004692">
    <property type="entry name" value="SecG"/>
</dbReference>
<accession>A0A0A0BJV1</accession>
<reference evidence="13 14" key="1">
    <citation type="submission" date="2014-09" db="EMBL/GenBank/DDBJ databases">
        <authorList>
            <person name="Grob C."/>
            <person name="Taubert M."/>
            <person name="Howat A.M."/>
            <person name="Burns O.J."/>
            <person name="Dixon J.L."/>
            <person name="Chen Y."/>
            <person name="Murrell J.C."/>
        </authorList>
    </citation>
    <scope>NUCLEOTIDE SEQUENCE [LARGE SCALE GENOMIC DNA]</scope>
    <source>
        <strain evidence="13">L4</strain>
    </source>
</reference>
<evidence type="ECO:0000256" key="12">
    <source>
        <dbReference type="SAM" id="MobiDB-lite"/>
    </source>
</evidence>
<keyword evidence="8 11" id="KW-1133">Transmembrane helix</keyword>
<keyword evidence="7 11" id="KW-0653">Protein transport</keyword>
<dbReference type="PANTHER" id="PTHR34182:SF1">
    <property type="entry name" value="PROTEIN-EXPORT MEMBRANE PROTEIN SECG"/>
    <property type="match status" value="1"/>
</dbReference>
<evidence type="ECO:0000256" key="9">
    <source>
        <dbReference type="ARBA" id="ARBA00023010"/>
    </source>
</evidence>
<dbReference type="EMBL" id="JRQD01000002">
    <property type="protein sequence ID" value="KGM07384.1"/>
    <property type="molecule type" value="Genomic_DNA"/>
</dbReference>
<evidence type="ECO:0000256" key="5">
    <source>
        <dbReference type="ARBA" id="ARBA00022475"/>
    </source>
</evidence>
<keyword evidence="6 11" id="KW-0812">Transmembrane</keyword>
<feature type="region of interest" description="Disordered" evidence="12">
    <location>
        <begin position="88"/>
        <end position="110"/>
    </location>
</feature>
<dbReference type="GO" id="GO:0009306">
    <property type="term" value="P:protein secretion"/>
    <property type="evidence" value="ECO:0007669"/>
    <property type="project" value="UniProtKB-UniRule"/>
</dbReference>
<keyword evidence="5 11" id="KW-1003">Cell membrane</keyword>
<evidence type="ECO:0000256" key="2">
    <source>
        <dbReference type="ARBA" id="ARBA00008445"/>
    </source>
</evidence>
<protein>
    <recommendedName>
        <fullName evidence="3 11">Protein-export membrane protein SecG</fullName>
    </recommendedName>
</protein>
<dbReference type="AlphaFoldDB" id="A0A0A0BJV1"/>
<keyword evidence="9 11" id="KW-0811">Translocation</keyword>
<dbReference type="GO" id="GO:0043952">
    <property type="term" value="P:protein transport by the Sec complex"/>
    <property type="evidence" value="ECO:0007669"/>
    <property type="project" value="TreeGrafter"/>
</dbReference>
<dbReference type="PRINTS" id="PR01651">
    <property type="entry name" value="SECGEXPORT"/>
</dbReference>